<evidence type="ECO:0000259" key="2">
    <source>
        <dbReference type="Pfam" id="PF04424"/>
    </source>
</evidence>
<evidence type="ECO:0000256" key="1">
    <source>
        <dbReference type="SAM" id="MobiDB-lite"/>
    </source>
</evidence>
<keyword evidence="3" id="KW-0378">Hydrolase</keyword>
<dbReference type="GO" id="GO:0004843">
    <property type="term" value="F:cysteine-type deubiquitinase activity"/>
    <property type="evidence" value="ECO:0007669"/>
    <property type="project" value="InterPro"/>
</dbReference>
<evidence type="ECO:0000313" key="4">
    <source>
        <dbReference type="Proteomes" id="UP001237642"/>
    </source>
</evidence>
<name>A0AAD8MG77_9APIA</name>
<dbReference type="GO" id="GO:1990380">
    <property type="term" value="F:K48-linked deubiquitinase activity"/>
    <property type="evidence" value="ECO:0007669"/>
    <property type="project" value="InterPro"/>
</dbReference>
<dbReference type="PANTHER" id="PTHR18063">
    <property type="entry name" value="NF-E2 INDUCIBLE PROTEIN"/>
    <property type="match status" value="1"/>
</dbReference>
<reference evidence="3" key="1">
    <citation type="submission" date="2023-02" db="EMBL/GenBank/DDBJ databases">
        <title>Genome of toxic invasive species Heracleum sosnowskyi carries increased number of genes despite the absence of recent whole-genome duplications.</title>
        <authorList>
            <person name="Schelkunov M."/>
            <person name="Shtratnikova V."/>
            <person name="Makarenko M."/>
            <person name="Klepikova A."/>
            <person name="Omelchenko D."/>
            <person name="Novikova G."/>
            <person name="Obukhova E."/>
            <person name="Bogdanov V."/>
            <person name="Penin A."/>
            <person name="Logacheva M."/>
        </authorList>
    </citation>
    <scope>NUCLEOTIDE SEQUENCE</scope>
    <source>
        <strain evidence="3">Hsosn_3</strain>
        <tissue evidence="3">Leaf</tissue>
    </source>
</reference>
<feature type="region of interest" description="Disordered" evidence="1">
    <location>
        <begin position="242"/>
        <end position="270"/>
    </location>
</feature>
<dbReference type="InterPro" id="IPR033979">
    <property type="entry name" value="MINDY_domain"/>
</dbReference>
<feature type="compositionally biased region" description="Polar residues" evidence="1">
    <location>
        <begin position="242"/>
        <end position="258"/>
    </location>
</feature>
<reference evidence="3" key="2">
    <citation type="submission" date="2023-05" db="EMBL/GenBank/DDBJ databases">
        <authorList>
            <person name="Schelkunov M.I."/>
        </authorList>
    </citation>
    <scope>NUCLEOTIDE SEQUENCE</scope>
    <source>
        <strain evidence="3">Hsosn_3</strain>
        <tissue evidence="3">Leaf</tissue>
    </source>
</reference>
<dbReference type="EMBL" id="JAUIZM010000007">
    <property type="protein sequence ID" value="KAK1374775.1"/>
    <property type="molecule type" value="Genomic_DNA"/>
</dbReference>
<protein>
    <submittedName>
        <fullName evidence="3">Ubiquitin carboxyl-terminal hydrolase MINDY-1</fullName>
    </submittedName>
</protein>
<feature type="domain" description="MINDY deubiquitinase" evidence="2">
    <location>
        <begin position="99"/>
        <end position="174"/>
    </location>
</feature>
<dbReference type="PANTHER" id="PTHR18063:SF6">
    <property type="entry name" value="UBIQUITIN CARBOXYL-TERMINAL HYDROLASE"/>
    <property type="match status" value="1"/>
</dbReference>
<dbReference type="GO" id="GO:0071108">
    <property type="term" value="P:protein K48-linked deubiquitination"/>
    <property type="evidence" value="ECO:0007669"/>
    <property type="project" value="TreeGrafter"/>
</dbReference>
<accession>A0AAD8MG77</accession>
<dbReference type="AlphaFoldDB" id="A0AAD8MG77"/>
<proteinExistence type="predicted"/>
<dbReference type="GO" id="GO:0005829">
    <property type="term" value="C:cytosol"/>
    <property type="evidence" value="ECO:0007669"/>
    <property type="project" value="TreeGrafter"/>
</dbReference>
<keyword evidence="4" id="KW-1185">Reference proteome</keyword>
<dbReference type="GO" id="GO:0016807">
    <property type="term" value="F:cysteine-type carboxypeptidase activity"/>
    <property type="evidence" value="ECO:0007669"/>
    <property type="project" value="TreeGrafter"/>
</dbReference>
<comment type="caution">
    <text evidence="3">The sequence shown here is derived from an EMBL/GenBank/DDBJ whole genome shotgun (WGS) entry which is preliminary data.</text>
</comment>
<dbReference type="Pfam" id="PF04424">
    <property type="entry name" value="MINDY_DUB"/>
    <property type="match status" value="1"/>
</dbReference>
<dbReference type="Proteomes" id="UP001237642">
    <property type="component" value="Unassembled WGS sequence"/>
</dbReference>
<feature type="region of interest" description="Disordered" evidence="1">
    <location>
        <begin position="20"/>
        <end position="52"/>
    </location>
</feature>
<evidence type="ECO:0000313" key="3">
    <source>
        <dbReference type="EMBL" id="KAK1374775.1"/>
    </source>
</evidence>
<dbReference type="InterPro" id="IPR007518">
    <property type="entry name" value="MINDY"/>
</dbReference>
<sequence length="270" mass="30123">MQREDRCEFLDSQEVAVSNIREPDPLLPAACSAYDSEGGAELDSSGDDTRNKDVLEAVTPSGEATEPIYAGEECILEPGTTYEDREPVYEGEVVLAEQLDENSKNANDVACKTEISLQQGELIKDFLKANASQLTVYGLICLQEELKERELCVFFRNNHFNTMFKLGGELYLLKLNEVNGNTVFMTGSFKEFKAEEDHINSSWDEQNARASTADYLASINDPAQDNSSFNSDLQLAMTLQEQEFEQQPQRNPQKQTVFGGSGPQEKCVVM</sequence>
<organism evidence="3 4">
    <name type="scientific">Heracleum sosnowskyi</name>
    <dbReference type="NCBI Taxonomy" id="360622"/>
    <lineage>
        <taxon>Eukaryota</taxon>
        <taxon>Viridiplantae</taxon>
        <taxon>Streptophyta</taxon>
        <taxon>Embryophyta</taxon>
        <taxon>Tracheophyta</taxon>
        <taxon>Spermatophyta</taxon>
        <taxon>Magnoliopsida</taxon>
        <taxon>eudicotyledons</taxon>
        <taxon>Gunneridae</taxon>
        <taxon>Pentapetalae</taxon>
        <taxon>asterids</taxon>
        <taxon>campanulids</taxon>
        <taxon>Apiales</taxon>
        <taxon>Apiaceae</taxon>
        <taxon>Apioideae</taxon>
        <taxon>apioid superclade</taxon>
        <taxon>Tordylieae</taxon>
        <taxon>Tordyliinae</taxon>
        <taxon>Heracleum</taxon>
    </lineage>
</organism>
<gene>
    <name evidence="3" type="ORF">POM88_030968</name>
</gene>
<dbReference type="GO" id="GO:0071944">
    <property type="term" value="C:cell periphery"/>
    <property type="evidence" value="ECO:0007669"/>
    <property type="project" value="TreeGrafter"/>
</dbReference>